<dbReference type="EMBL" id="JBCGBO010000001">
    <property type="protein sequence ID" value="KAK9228455.1"/>
    <property type="molecule type" value="Genomic_DNA"/>
</dbReference>
<proteinExistence type="predicted"/>
<accession>A0AAP0N1R6</accession>
<keyword evidence="3" id="KW-1185">Reference proteome</keyword>
<sequence>MESGEEVHKVQELDEVENNNLEGDIGKFQNIETEREDRNPSSYKKILAVEEHAW</sequence>
<organism evidence="2 3">
    <name type="scientific">Citrus x changshan-huyou</name>
    <dbReference type="NCBI Taxonomy" id="2935761"/>
    <lineage>
        <taxon>Eukaryota</taxon>
        <taxon>Viridiplantae</taxon>
        <taxon>Streptophyta</taxon>
        <taxon>Embryophyta</taxon>
        <taxon>Tracheophyta</taxon>
        <taxon>Spermatophyta</taxon>
        <taxon>Magnoliopsida</taxon>
        <taxon>eudicotyledons</taxon>
        <taxon>Gunneridae</taxon>
        <taxon>Pentapetalae</taxon>
        <taxon>rosids</taxon>
        <taxon>malvids</taxon>
        <taxon>Sapindales</taxon>
        <taxon>Rutaceae</taxon>
        <taxon>Aurantioideae</taxon>
        <taxon>Citrus</taxon>
    </lineage>
</organism>
<evidence type="ECO:0000256" key="1">
    <source>
        <dbReference type="SAM" id="MobiDB-lite"/>
    </source>
</evidence>
<comment type="caution">
    <text evidence="2">The sequence shown here is derived from an EMBL/GenBank/DDBJ whole genome shotgun (WGS) entry which is preliminary data.</text>
</comment>
<name>A0AAP0N1R6_9ROSI</name>
<protein>
    <submittedName>
        <fullName evidence="2">Uncharacterized protein</fullName>
    </submittedName>
</protein>
<evidence type="ECO:0000313" key="2">
    <source>
        <dbReference type="EMBL" id="KAK9228455.1"/>
    </source>
</evidence>
<gene>
    <name evidence="2" type="ORF">WN944_021406</name>
</gene>
<feature type="compositionally biased region" description="Basic and acidic residues" evidence="1">
    <location>
        <begin position="1"/>
        <end position="12"/>
    </location>
</feature>
<feature type="region of interest" description="Disordered" evidence="1">
    <location>
        <begin position="1"/>
        <end position="42"/>
    </location>
</feature>
<dbReference type="AlphaFoldDB" id="A0AAP0N1R6"/>
<dbReference type="Proteomes" id="UP001428341">
    <property type="component" value="Unassembled WGS sequence"/>
</dbReference>
<reference evidence="2 3" key="1">
    <citation type="submission" date="2024-05" db="EMBL/GenBank/DDBJ databases">
        <title>Haplotype-resolved chromosome-level genome assembly of Huyou (Citrus changshanensis).</title>
        <authorList>
            <person name="Miao C."/>
            <person name="Chen W."/>
            <person name="Wu Y."/>
            <person name="Wang L."/>
            <person name="Zhao S."/>
            <person name="Grierson D."/>
            <person name="Xu C."/>
            <person name="Chen K."/>
        </authorList>
    </citation>
    <scope>NUCLEOTIDE SEQUENCE [LARGE SCALE GENOMIC DNA]</scope>
    <source>
        <strain evidence="2">01-14</strain>
        <tissue evidence="2">Leaf</tissue>
    </source>
</reference>
<evidence type="ECO:0000313" key="3">
    <source>
        <dbReference type="Proteomes" id="UP001428341"/>
    </source>
</evidence>